<dbReference type="PANTHER" id="PTHR33527:SF14">
    <property type="entry name" value="OS07G0274300 PROTEIN"/>
    <property type="match status" value="1"/>
</dbReference>
<sequence length="179" mass="20832">MNNNENNNNNFRSMPVRVFSSTPSSGVFEISQEEFLLFHNIDRELYKILVFNLSRDPRISMHVLAFWLWLECIGYSRLVQNLLRLPFSLIDQAADEAVACINFIKGDRSYVNTDVPVTRMIIADTRFSLQFLNTHRKLALQEVAKILVEVCFNALSDIRYRAEQIRRNLNSGITFTPRL</sequence>
<evidence type="ECO:0000313" key="2">
    <source>
        <dbReference type="Proteomes" id="UP001341840"/>
    </source>
</evidence>
<gene>
    <name evidence="1" type="ORF">PIB30_016474</name>
</gene>
<dbReference type="EMBL" id="JASCZI010241702">
    <property type="protein sequence ID" value="MED6205288.1"/>
    <property type="molecule type" value="Genomic_DNA"/>
</dbReference>
<name>A0ABU6Y7Y2_9FABA</name>
<proteinExistence type="predicted"/>
<reference evidence="1 2" key="1">
    <citation type="journal article" date="2023" name="Plants (Basel)">
        <title>Bridging the Gap: Combining Genomics and Transcriptomics Approaches to Understand Stylosanthes scabra, an Orphan Legume from the Brazilian Caatinga.</title>
        <authorList>
            <person name="Ferreira-Neto J.R.C."/>
            <person name="da Silva M.D."/>
            <person name="Binneck E."/>
            <person name="de Melo N.F."/>
            <person name="da Silva R.H."/>
            <person name="de Melo A.L.T.M."/>
            <person name="Pandolfi V."/>
            <person name="Bustamante F.O."/>
            <person name="Brasileiro-Vidal A.C."/>
            <person name="Benko-Iseppon A.M."/>
        </authorList>
    </citation>
    <scope>NUCLEOTIDE SEQUENCE [LARGE SCALE GENOMIC DNA]</scope>
    <source>
        <tissue evidence="1">Leaves</tissue>
    </source>
</reference>
<dbReference type="Proteomes" id="UP001341840">
    <property type="component" value="Unassembled WGS sequence"/>
</dbReference>
<evidence type="ECO:0000313" key="1">
    <source>
        <dbReference type="EMBL" id="MED6205288.1"/>
    </source>
</evidence>
<comment type="caution">
    <text evidence="1">The sequence shown here is derived from an EMBL/GenBank/DDBJ whole genome shotgun (WGS) entry which is preliminary data.</text>
</comment>
<protein>
    <submittedName>
        <fullName evidence="1">Uncharacterized protein</fullName>
    </submittedName>
</protein>
<organism evidence="1 2">
    <name type="scientific">Stylosanthes scabra</name>
    <dbReference type="NCBI Taxonomy" id="79078"/>
    <lineage>
        <taxon>Eukaryota</taxon>
        <taxon>Viridiplantae</taxon>
        <taxon>Streptophyta</taxon>
        <taxon>Embryophyta</taxon>
        <taxon>Tracheophyta</taxon>
        <taxon>Spermatophyta</taxon>
        <taxon>Magnoliopsida</taxon>
        <taxon>eudicotyledons</taxon>
        <taxon>Gunneridae</taxon>
        <taxon>Pentapetalae</taxon>
        <taxon>rosids</taxon>
        <taxon>fabids</taxon>
        <taxon>Fabales</taxon>
        <taxon>Fabaceae</taxon>
        <taxon>Papilionoideae</taxon>
        <taxon>50 kb inversion clade</taxon>
        <taxon>dalbergioids sensu lato</taxon>
        <taxon>Dalbergieae</taxon>
        <taxon>Pterocarpus clade</taxon>
        <taxon>Stylosanthes</taxon>
    </lineage>
</organism>
<dbReference type="PANTHER" id="PTHR33527">
    <property type="entry name" value="OS07G0274300 PROTEIN"/>
    <property type="match status" value="1"/>
</dbReference>
<keyword evidence="2" id="KW-1185">Reference proteome</keyword>
<accession>A0ABU6Y7Y2</accession>